<dbReference type="PANTHER" id="PTHR46328:SF7">
    <property type="entry name" value="FAR-RED IMPAIRED RESPONSIVE (FAR1) FAMILY PROTEIN"/>
    <property type="match status" value="1"/>
</dbReference>
<dbReference type="PANTHER" id="PTHR46328">
    <property type="entry name" value="FAR-RED IMPAIRED RESPONSIVE (FAR1) FAMILY PROTEIN-RELATED"/>
    <property type="match status" value="1"/>
</dbReference>
<protein>
    <recommendedName>
        <fullName evidence="3">FAR1 domain-containing protein</fullName>
    </recommendedName>
</protein>
<evidence type="ECO:0000256" key="1">
    <source>
        <dbReference type="SAM" id="Coils"/>
    </source>
</evidence>
<dbReference type="ExpressionAtlas" id="A0A5S9XRQ8">
    <property type="expression patterns" value="baseline and differential"/>
</dbReference>
<proteinExistence type="predicted"/>
<accession>A0A5S9XRQ8</accession>
<evidence type="ECO:0000313" key="4">
    <source>
        <dbReference type="EMBL" id="CAA0395002.1"/>
    </source>
</evidence>
<dbReference type="AlphaFoldDB" id="A0A5S9XRQ8"/>
<evidence type="ECO:0000256" key="2">
    <source>
        <dbReference type="SAM" id="MobiDB-lite"/>
    </source>
</evidence>
<reference evidence="4 5" key="1">
    <citation type="submission" date="2019-12" db="EMBL/GenBank/DDBJ databases">
        <authorList>
            <person name="Jiao W.-B."/>
            <person name="Schneeberger K."/>
        </authorList>
    </citation>
    <scope>NUCLEOTIDE SEQUENCE [LARGE SCALE GENOMIC DNA]</scope>
    <source>
        <strain evidence="5">cv. C24</strain>
    </source>
</reference>
<feature type="domain" description="FAR1" evidence="3">
    <location>
        <begin position="25"/>
        <end position="110"/>
    </location>
</feature>
<organism evidence="4 5">
    <name type="scientific">Arabidopsis thaliana</name>
    <name type="common">Mouse-ear cress</name>
    <dbReference type="NCBI Taxonomy" id="3702"/>
    <lineage>
        <taxon>Eukaryota</taxon>
        <taxon>Viridiplantae</taxon>
        <taxon>Streptophyta</taxon>
        <taxon>Embryophyta</taxon>
        <taxon>Tracheophyta</taxon>
        <taxon>Spermatophyta</taxon>
        <taxon>Magnoliopsida</taxon>
        <taxon>eudicotyledons</taxon>
        <taxon>Gunneridae</taxon>
        <taxon>Pentapetalae</taxon>
        <taxon>rosids</taxon>
        <taxon>malvids</taxon>
        <taxon>Brassicales</taxon>
        <taxon>Brassicaceae</taxon>
        <taxon>Camelineae</taxon>
        <taxon>Arabidopsis</taxon>
    </lineage>
</organism>
<name>A0A5S9XRQ8_ARATH</name>
<dbReference type="InterPro" id="IPR004330">
    <property type="entry name" value="FAR1_DNA_bnd_dom"/>
</dbReference>
<dbReference type="EMBL" id="CACSHJ010000095">
    <property type="protein sequence ID" value="CAA0395002.1"/>
    <property type="molecule type" value="Genomic_DNA"/>
</dbReference>
<feature type="coiled-coil region" evidence="1">
    <location>
        <begin position="120"/>
        <end position="179"/>
    </location>
</feature>
<evidence type="ECO:0000313" key="5">
    <source>
        <dbReference type="Proteomes" id="UP000434276"/>
    </source>
</evidence>
<sequence length="184" mass="21353">MMTGDLKLDEPYVGLKFESEEEAKDFYVEYSKRLGFVVRMMQRRRSGIDGRTLARRLGCNKQGFGPNNQRSSSSSSSSREGCKATILVKMEKSGKWVVTRFIKEHNHSLQFIGSSSYDSFADKERKIKELTEEIECQDRLCDVYRDQLVSFIDNVEHYTEELSLKVRDIVENVKKLECQIQTRA</sequence>
<dbReference type="OrthoDB" id="1880485at2759"/>
<feature type="region of interest" description="Disordered" evidence="2">
    <location>
        <begin position="59"/>
        <end position="78"/>
    </location>
</feature>
<gene>
    <name evidence="4" type="ORF">C24_LOCUS17778</name>
</gene>
<evidence type="ECO:0000259" key="3">
    <source>
        <dbReference type="Pfam" id="PF03101"/>
    </source>
</evidence>
<keyword evidence="1" id="KW-0175">Coiled coil</keyword>
<dbReference type="Proteomes" id="UP000434276">
    <property type="component" value="Unassembled WGS sequence"/>
</dbReference>
<dbReference type="Pfam" id="PF03101">
    <property type="entry name" value="FAR1"/>
    <property type="match status" value="1"/>
</dbReference>